<dbReference type="GO" id="GO:0000126">
    <property type="term" value="C:transcription factor TFIIIB complex"/>
    <property type="evidence" value="ECO:0007669"/>
    <property type="project" value="TreeGrafter"/>
</dbReference>
<dbReference type="Pfam" id="PF15963">
    <property type="entry name" value="Myb_DNA-bind_7"/>
    <property type="match status" value="1"/>
</dbReference>
<dbReference type="PANTHER" id="PTHR22929:SF0">
    <property type="entry name" value="TRANSCRIPTION FACTOR TFIIIB COMPONENT B'' HOMOLOG"/>
    <property type="match status" value="1"/>
</dbReference>
<feature type="compositionally biased region" description="Basic and acidic residues" evidence="1">
    <location>
        <begin position="187"/>
        <end position="200"/>
    </location>
</feature>
<dbReference type="EMBL" id="JALLKP010000003">
    <property type="protein sequence ID" value="KAK2196180.1"/>
    <property type="molecule type" value="Genomic_DNA"/>
</dbReference>
<keyword evidence="3" id="KW-0238">DNA-binding</keyword>
<organism evidence="3 4">
    <name type="scientific">Babesia duncani</name>
    <dbReference type="NCBI Taxonomy" id="323732"/>
    <lineage>
        <taxon>Eukaryota</taxon>
        <taxon>Sar</taxon>
        <taxon>Alveolata</taxon>
        <taxon>Apicomplexa</taxon>
        <taxon>Aconoidasida</taxon>
        <taxon>Piroplasmida</taxon>
        <taxon>Babesiidae</taxon>
        <taxon>Babesia</taxon>
    </lineage>
</organism>
<evidence type="ECO:0000313" key="4">
    <source>
        <dbReference type="Proteomes" id="UP001214638"/>
    </source>
</evidence>
<comment type="caution">
    <text evidence="3">The sequence shown here is derived from an EMBL/GenBank/DDBJ whole genome shotgun (WGS) entry which is preliminary data.</text>
</comment>
<proteinExistence type="predicted"/>
<feature type="region of interest" description="Disordered" evidence="1">
    <location>
        <begin position="160"/>
        <end position="216"/>
    </location>
</feature>
<dbReference type="PANTHER" id="PTHR22929">
    <property type="entry name" value="RNA POLYMERASE III TRANSCRIPTION INITIATION FACTOR B"/>
    <property type="match status" value="1"/>
</dbReference>
<gene>
    <name evidence="3" type="ORF">BdWA1_002780</name>
</gene>
<dbReference type="Proteomes" id="UP001214638">
    <property type="component" value="Unassembled WGS sequence"/>
</dbReference>
<dbReference type="InterPro" id="IPR009057">
    <property type="entry name" value="Homeodomain-like_sf"/>
</dbReference>
<name>A0AAD9UNY4_9APIC</name>
<keyword evidence="3" id="KW-0371">Homeobox</keyword>
<dbReference type="GO" id="GO:0003677">
    <property type="term" value="F:DNA binding"/>
    <property type="evidence" value="ECO:0007669"/>
    <property type="project" value="UniProtKB-KW"/>
</dbReference>
<dbReference type="GO" id="GO:0070898">
    <property type="term" value="P:RNA polymerase III preinitiation complex assembly"/>
    <property type="evidence" value="ECO:0007669"/>
    <property type="project" value="TreeGrafter"/>
</dbReference>
<dbReference type="GO" id="GO:0001156">
    <property type="term" value="F:TFIIIC-class transcription factor complex binding"/>
    <property type="evidence" value="ECO:0007669"/>
    <property type="project" value="TreeGrafter"/>
</dbReference>
<evidence type="ECO:0000259" key="2">
    <source>
        <dbReference type="Pfam" id="PF15963"/>
    </source>
</evidence>
<accession>A0AAD9UNY4</accession>
<feature type="domain" description="Transcription factor TFIIIB component B'' Myb" evidence="2">
    <location>
        <begin position="78"/>
        <end position="160"/>
    </location>
</feature>
<dbReference type="RefSeq" id="XP_067803022.1">
    <property type="nucleotide sequence ID" value="XM_067947800.1"/>
</dbReference>
<reference evidence="3" key="1">
    <citation type="journal article" date="2023" name="Nat. Microbiol.">
        <title>Babesia duncani multi-omics identifies virulence factors and drug targets.</title>
        <authorList>
            <person name="Singh P."/>
            <person name="Lonardi S."/>
            <person name="Liang Q."/>
            <person name="Vydyam P."/>
            <person name="Khabirova E."/>
            <person name="Fang T."/>
            <person name="Gihaz S."/>
            <person name="Thekkiniath J."/>
            <person name="Munshi M."/>
            <person name="Abel S."/>
            <person name="Ciampossin L."/>
            <person name="Batugedara G."/>
            <person name="Gupta M."/>
            <person name="Lu X.M."/>
            <person name="Lenz T."/>
            <person name="Chakravarty S."/>
            <person name="Cornillot E."/>
            <person name="Hu Y."/>
            <person name="Ma W."/>
            <person name="Gonzalez L.M."/>
            <person name="Sanchez S."/>
            <person name="Estrada K."/>
            <person name="Sanchez-Flores A."/>
            <person name="Montero E."/>
            <person name="Harb O.S."/>
            <person name="Le Roch K.G."/>
            <person name="Mamoun C.B."/>
        </authorList>
    </citation>
    <scope>NUCLEOTIDE SEQUENCE</scope>
    <source>
        <strain evidence="3">WA1</strain>
    </source>
</reference>
<dbReference type="AlphaFoldDB" id="A0AAD9UNY4"/>
<protein>
    <submittedName>
        <fullName evidence="3">Bifunctional Homeobox-like domain superfamily/Transcription factor TFIIIB component B</fullName>
    </submittedName>
</protein>
<keyword evidence="4" id="KW-1185">Reference proteome</keyword>
<dbReference type="SUPFAM" id="SSF46689">
    <property type="entry name" value="Homeodomain-like"/>
    <property type="match status" value="1"/>
</dbReference>
<dbReference type="InterPro" id="IPR039467">
    <property type="entry name" value="TFIIIB_B''_Myb"/>
</dbReference>
<evidence type="ECO:0000313" key="3">
    <source>
        <dbReference type="EMBL" id="KAK2196180.1"/>
    </source>
</evidence>
<sequence>MDHGSCETVWGLVQKYGKSNATFGLVERKLEPESPLEPKNIEDTGPESADLKQLIRKQWHISEHVSSTQIPPYSSAYKRAKAKRWSAGDTQRFYEAVENFGSDLLMVRAYLPEYSDRQVYEKFKLEERKNPQRLQAAILKKSHISIEQFEAKFGKIDEDQHYDPAKDPMLQHPPSPKLSLGIAPSELTDKNETVNEREPDLDPETQDGNGIMDLFM</sequence>
<dbReference type="KEGG" id="bdw:94337077"/>
<dbReference type="GeneID" id="94337077"/>
<evidence type="ECO:0000256" key="1">
    <source>
        <dbReference type="SAM" id="MobiDB-lite"/>
    </source>
</evidence>